<dbReference type="FunFam" id="3.30.2080.10:FF:000001">
    <property type="entry name" value="Alpha-1,2-mannosidase subfamily"/>
    <property type="match status" value="1"/>
</dbReference>
<dbReference type="InterPro" id="IPR005887">
    <property type="entry name" value="GH92_a_mannosidase_put"/>
</dbReference>
<dbReference type="InterPro" id="IPR041371">
    <property type="entry name" value="GH92_N"/>
</dbReference>
<sequence length="1046" mass="115167">MVRSGFFSSFDDGDPRPGTGQRLRTHVGGGPVRPLAAKPGVGFTGLHALHYATEVTGPARAGLFSVDVPVGEHTELSYVVFPESDTGPSYRSTFVALDLEFTDGSRLSELAPHTAARTRGESKELYLDQWNLVRHRLGGVAAGRTVRAVVLATDVPDDGPELTGWLDDVRIAEHEPQDLEPVDRVRTTRGTQSGSRFSRGNCFPATAVPHGFNFWTPVTDARALDWPYEYHRANNQANRPALQALALSHLPSPWVGDRHTFQLMPGTGEVVTDPGARALSFSHDAETDRPHHYAVRFDNGGTAEIAPADHAAVLRFTFPGDDGWLVFDNVGNRGGLRIDVANRTVTGHTWVRSRSSAGARRMFVHACFDQQPVSGGRDRSPFWRTVTGHVRFATREVTVRIATSLISLEQARRNLHLEVAAPRTFDEVADAAREAWRAVLGRVEVEGATDEQLTTLYSSLYRLFLYPNAGHEDTPRGIRHASPVVHRRRPSTRRRTGAAVLAGPMSVNNGFWDTYRTTWPAFALLAPRRCAELIEGFVQQYRDGGWIARWSAPGYANSMVGTSSDVAFADAYLKGVRGFDVRAAYDAALRNATVTPPNRAVGRKGLTESIFLGYTPLSTREGLSWALEGCVNDFGIANLARALGDEDNAVYFASRAAAYVHHFDERTGFFQGRTAQGGWRREPGDYDPADWGHDYTETNGWNTAFSAPHDGEGLAALHGGRARLEALLDRFFVTPETGLRTGSYRKVIHEMTEARDVRLGQYGHSNQPSHHIPYVYAHAGAPAKTQRIVREVLRRCYSGSEIGQGYPGDEDNGELSAWYVFSALGFYPLAPGSPRYVLGSPLFTRAVVHLDNGEDLVINAPANSERNVYVRSVRVNGEPHDSPWLDHDVLTAGAVIDIDLGPEPSEWGTLTGEPEPPRPLRDVPGTVRCSDGTDVADLRDDTTRTEVTFRSEAPVVEHVATGPVTVRCYTLTSAARAGDPHAWVLEGSADGAEWTVLDERREETFRWRNQTRPFRVAEPRACTHHRLRITGGPARGPRLAQWELLA</sequence>
<dbReference type="Gene3D" id="2.70.98.10">
    <property type="match status" value="1"/>
</dbReference>
<feature type="region of interest" description="Disordered" evidence="1">
    <location>
        <begin position="1"/>
        <end position="32"/>
    </location>
</feature>
<dbReference type="Pfam" id="PF07971">
    <property type="entry name" value="Glyco_hydro_92"/>
    <property type="match status" value="1"/>
</dbReference>
<dbReference type="GO" id="GO:0000224">
    <property type="term" value="F:peptide-N4-(N-acetyl-beta-glucosaminyl)asparagine amidase activity"/>
    <property type="evidence" value="ECO:0007669"/>
    <property type="project" value="TreeGrafter"/>
</dbReference>
<dbReference type="Gene3D" id="1.20.1050.60">
    <property type="entry name" value="alpha-1,2-mannosidase"/>
    <property type="match status" value="1"/>
</dbReference>
<gene>
    <name evidence="4" type="ORF">JHE00_01845</name>
</gene>
<dbReference type="Pfam" id="PF17678">
    <property type="entry name" value="Glyco_hydro_92N"/>
    <property type="match status" value="1"/>
</dbReference>
<dbReference type="GO" id="GO:0030246">
    <property type="term" value="F:carbohydrate binding"/>
    <property type="evidence" value="ECO:0007669"/>
    <property type="project" value="InterPro"/>
</dbReference>
<dbReference type="EMBL" id="JAENJH010000001">
    <property type="protein sequence ID" value="MBK1783050.1"/>
    <property type="molecule type" value="Genomic_DNA"/>
</dbReference>
<dbReference type="InterPro" id="IPR050883">
    <property type="entry name" value="PNGase"/>
</dbReference>
<feature type="domain" description="Glycosyl hydrolase family 92" evidence="2">
    <location>
        <begin position="410"/>
        <end position="901"/>
    </location>
</feature>
<keyword evidence="5" id="KW-1185">Reference proteome</keyword>
<dbReference type="InterPro" id="IPR014718">
    <property type="entry name" value="GH-type_carb-bd"/>
</dbReference>
<dbReference type="GO" id="GO:0016798">
    <property type="term" value="F:hydrolase activity, acting on glycosyl bonds"/>
    <property type="evidence" value="ECO:0007669"/>
    <property type="project" value="UniProtKB-KW"/>
</dbReference>
<dbReference type="FunFam" id="1.20.1050.60:FF:000001">
    <property type="entry name" value="Putative alpha-1,2-mannosidase"/>
    <property type="match status" value="1"/>
</dbReference>
<dbReference type="Gene3D" id="1.20.1610.10">
    <property type="entry name" value="alpha-1,2-mannosidases domains"/>
    <property type="match status" value="1"/>
</dbReference>
<dbReference type="EC" id="3.2.1.-" evidence="4"/>
<keyword evidence="4" id="KW-0378">Hydrolase</keyword>
<evidence type="ECO:0000256" key="1">
    <source>
        <dbReference type="SAM" id="MobiDB-lite"/>
    </source>
</evidence>
<proteinExistence type="predicted"/>
<dbReference type="GO" id="GO:0006516">
    <property type="term" value="P:glycoprotein catabolic process"/>
    <property type="evidence" value="ECO:0007669"/>
    <property type="project" value="TreeGrafter"/>
</dbReference>
<evidence type="ECO:0000259" key="2">
    <source>
        <dbReference type="Pfam" id="PF07971"/>
    </source>
</evidence>
<protein>
    <submittedName>
        <fullName evidence="4">GH92 family glycosyl hydrolase</fullName>
        <ecNumber evidence="4">3.2.1.-</ecNumber>
    </submittedName>
</protein>
<dbReference type="InterPro" id="IPR012939">
    <property type="entry name" value="Glyco_hydro_92"/>
</dbReference>
<dbReference type="RefSeq" id="WP_200314071.1">
    <property type="nucleotide sequence ID" value="NZ_JAENJH010000001.1"/>
</dbReference>
<dbReference type="AlphaFoldDB" id="A0A934QMJ1"/>
<comment type="caution">
    <text evidence="4">The sequence shown here is derived from an EMBL/GenBank/DDBJ whole genome shotgun (WGS) entry which is preliminary data.</text>
</comment>
<dbReference type="GO" id="GO:0005829">
    <property type="term" value="C:cytosol"/>
    <property type="evidence" value="ECO:0007669"/>
    <property type="project" value="TreeGrafter"/>
</dbReference>
<dbReference type="PANTHER" id="PTHR12143:SF43">
    <property type="entry name" value="PUTATIVE-RELATED"/>
    <property type="match status" value="1"/>
</dbReference>
<dbReference type="InterPro" id="IPR008928">
    <property type="entry name" value="6-hairpin_glycosidase_sf"/>
</dbReference>
<dbReference type="Gene3D" id="3.30.2080.10">
    <property type="entry name" value="GH92 mannosidase domain"/>
    <property type="match status" value="1"/>
</dbReference>
<accession>A0A934QMJ1</accession>
<evidence type="ECO:0000313" key="5">
    <source>
        <dbReference type="Proteomes" id="UP000635245"/>
    </source>
</evidence>
<dbReference type="Proteomes" id="UP000635245">
    <property type="component" value="Unassembled WGS sequence"/>
</dbReference>
<feature type="domain" description="Glycosyl hydrolase family 92 N-terminal" evidence="3">
    <location>
        <begin position="185"/>
        <end position="404"/>
    </location>
</feature>
<organism evidence="4 5">
    <name type="scientific">Prauserella cavernicola</name>
    <dbReference type="NCBI Taxonomy" id="2800127"/>
    <lineage>
        <taxon>Bacteria</taxon>
        <taxon>Bacillati</taxon>
        <taxon>Actinomycetota</taxon>
        <taxon>Actinomycetes</taxon>
        <taxon>Pseudonocardiales</taxon>
        <taxon>Pseudonocardiaceae</taxon>
        <taxon>Prauserella</taxon>
    </lineage>
</organism>
<keyword evidence="4" id="KW-0326">Glycosidase</keyword>
<dbReference type="NCBIfam" id="TIGR01180">
    <property type="entry name" value="aman2_put"/>
    <property type="match status" value="1"/>
</dbReference>
<dbReference type="PANTHER" id="PTHR12143">
    <property type="entry name" value="PEPTIDE N-GLYCANASE PNGASE -RELATED"/>
    <property type="match status" value="1"/>
</dbReference>
<evidence type="ECO:0000259" key="3">
    <source>
        <dbReference type="Pfam" id="PF17678"/>
    </source>
</evidence>
<dbReference type="SUPFAM" id="SSF48208">
    <property type="entry name" value="Six-hairpin glycosidases"/>
    <property type="match status" value="1"/>
</dbReference>
<evidence type="ECO:0000313" key="4">
    <source>
        <dbReference type="EMBL" id="MBK1783050.1"/>
    </source>
</evidence>
<dbReference type="GO" id="GO:0005975">
    <property type="term" value="P:carbohydrate metabolic process"/>
    <property type="evidence" value="ECO:0007669"/>
    <property type="project" value="InterPro"/>
</dbReference>
<name>A0A934QMJ1_9PSEU</name>
<reference evidence="4" key="1">
    <citation type="submission" date="2020-12" db="EMBL/GenBank/DDBJ databases">
        <title>Prauserella sp. ASG 168, a novel actinomycete isolated from cave rock.</title>
        <authorList>
            <person name="Suriyachadkun C."/>
        </authorList>
    </citation>
    <scope>NUCLEOTIDE SEQUENCE</scope>
    <source>
        <strain evidence="4">ASG 168</strain>
    </source>
</reference>